<evidence type="ECO:0000313" key="2">
    <source>
        <dbReference type="EMBL" id="OLP73126.1"/>
    </source>
</evidence>
<reference evidence="2 3" key="1">
    <citation type="submission" date="2016-02" db="EMBL/GenBank/DDBJ databases">
        <title>Genome analysis of coral dinoflagellate symbionts highlights evolutionary adaptations to a symbiotic lifestyle.</title>
        <authorList>
            <person name="Aranda M."/>
            <person name="Li Y."/>
            <person name="Liew Y.J."/>
            <person name="Baumgarten S."/>
            <person name="Simakov O."/>
            <person name="Wilson M."/>
            <person name="Piel J."/>
            <person name="Ashoor H."/>
            <person name="Bougouffa S."/>
            <person name="Bajic V.B."/>
            <person name="Ryu T."/>
            <person name="Ravasi T."/>
            <person name="Bayer T."/>
            <person name="Micklem G."/>
            <person name="Kim H."/>
            <person name="Bhak J."/>
            <person name="Lajeunesse T.C."/>
            <person name="Voolstra C.R."/>
        </authorList>
    </citation>
    <scope>NUCLEOTIDE SEQUENCE [LARGE SCALE GENOMIC DNA]</scope>
    <source>
        <strain evidence="2 3">CCMP2467</strain>
    </source>
</reference>
<dbReference type="AlphaFoldDB" id="A0A1Q9BR11"/>
<accession>A0A1Q9BR11</accession>
<keyword evidence="3" id="KW-1185">Reference proteome</keyword>
<keyword evidence="1" id="KW-0472">Membrane</keyword>
<name>A0A1Q9BR11_SYMMI</name>
<feature type="transmembrane region" description="Helical" evidence="1">
    <location>
        <begin position="6"/>
        <end position="26"/>
    </location>
</feature>
<feature type="non-terminal residue" evidence="2">
    <location>
        <position position="35"/>
    </location>
</feature>
<evidence type="ECO:0000256" key="1">
    <source>
        <dbReference type="SAM" id="Phobius"/>
    </source>
</evidence>
<proteinExistence type="predicted"/>
<dbReference type="Proteomes" id="UP000186817">
    <property type="component" value="Unassembled WGS sequence"/>
</dbReference>
<organism evidence="2 3">
    <name type="scientific">Symbiodinium microadriaticum</name>
    <name type="common">Dinoflagellate</name>
    <name type="synonym">Zooxanthella microadriatica</name>
    <dbReference type="NCBI Taxonomy" id="2951"/>
    <lineage>
        <taxon>Eukaryota</taxon>
        <taxon>Sar</taxon>
        <taxon>Alveolata</taxon>
        <taxon>Dinophyceae</taxon>
        <taxon>Suessiales</taxon>
        <taxon>Symbiodiniaceae</taxon>
        <taxon>Symbiodinium</taxon>
    </lineage>
</organism>
<gene>
    <name evidence="2" type="ORF">AK812_SmicGene47763</name>
</gene>
<feature type="non-terminal residue" evidence="2">
    <location>
        <position position="1"/>
    </location>
</feature>
<comment type="caution">
    <text evidence="2">The sequence shown here is derived from an EMBL/GenBank/DDBJ whole genome shotgun (WGS) entry which is preliminary data.</text>
</comment>
<dbReference type="EMBL" id="LSRX01006300">
    <property type="protein sequence ID" value="OLP73126.1"/>
    <property type="molecule type" value="Genomic_DNA"/>
</dbReference>
<keyword evidence="1" id="KW-1133">Transmembrane helix</keyword>
<keyword evidence="1" id="KW-0812">Transmembrane</keyword>
<protein>
    <submittedName>
        <fullName evidence="2">Uncharacterized protein</fullName>
    </submittedName>
</protein>
<sequence>ELVLVLVAVLFFTVLIMNVFIGVICAPRLRAQECL</sequence>
<evidence type="ECO:0000313" key="3">
    <source>
        <dbReference type="Proteomes" id="UP000186817"/>
    </source>
</evidence>